<feature type="signal peptide" evidence="2">
    <location>
        <begin position="1"/>
        <end position="31"/>
    </location>
</feature>
<comment type="caution">
    <text evidence="4">The sequence shown here is derived from an EMBL/GenBank/DDBJ whole genome shotgun (WGS) entry which is preliminary data.</text>
</comment>
<evidence type="ECO:0000313" key="5">
    <source>
        <dbReference type="Proteomes" id="UP000284322"/>
    </source>
</evidence>
<dbReference type="RefSeq" id="WP_120107320.1">
    <property type="nucleotide sequence ID" value="NZ_RAHJ01000014.1"/>
</dbReference>
<evidence type="ECO:0000259" key="3">
    <source>
        <dbReference type="Pfam" id="PF03413"/>
    </source>
</evidence>
<evidence type="ECO:0000313" key="4">
    <source>
        <dbReference type="EMBL" id="RJX69034.1"/>
    </source>
</evidence>
<accession>A0A419R3D6</accession>
<sequence length="132" mass="13389">MKTMTTKNKLLAAVLSVAALGGLGAAGIANAESLGTKGADTEQTEAQEDADEARMLASATITASDAARIAAEHTGLKVAEVELDDEAATPAWEVSVGSGADEQEVKIDGTSGKVLSVQADDEGNENGEQDED</sequence>
<dbReference type="Gene3D" id="3.10.450.40">
    <property type="match status" value="1"/>
</dbReference>
<feature type="domain" description="PepSY" evidence="3">
    <location>
        <begin position="61"/>
        <end position="117"/>
    </location>
</feature>
<keyword evidence="5" id="KW-1185">Reference proteome</keyword>
<feature type="compositionally biased region" description="Acidic residues" evidence="1">
    <location>
        <begin position="119"/>
        <end position="132"/>
    </location>
</feature>
<feature type="chain" id="PRO_5019572107" description="PepSY domain-containing protein" evidence="2">
    <location>
        <begin position="32"/>
        <end position="132"/>
    </location>
</feature>
<dbReference type="OrthoDB" id="8607112at2"/>
<dbReference type="Pfam" id="PF03413">
    <property type="entry name" value="PepSY"/>
    <property type="match status" value="1"/>
</dbReference>
<protein>
    <recommendedName>
        <fullName evidence="3">PepSY domain-containing protein</fullName>
    </recommendedName>
</protein>
<dbReference type="EMBL" id="RAHJ01000014">
    <property type="protein sequence ID" value="RJX69034.1"/>
    <property type="molecule type" value="Genomic_DNA"/>
</dbReference>
<dbReference type="InterPro" id="IPR025711">
    <property type="entry name" value="PepSY"/>
</dbReference>
<evidence type="ECO:0000256" key="1">
    <source>
        <dbReference type="SAM" id="MobiDB-lite"/>
    </source>
</evidence>
<dbReference type="Proteomes" id="UP000284322">
    <property type="component" value="Unassembled WGS sequence"/>
</dbReference>
<feature type="region of interest" description="Disordered" evidence="1">
    <location>
        <begin position="96"/>
        <end position="132"/>
    </location>
</feature>
<keyword evidence="2" id="KW-0732">Signal</keyword>
<organism evidence="4 5">
    <name type="scientific">Tsuneonella suprasediminis</name>
    <dbReference type="NCBI Taxonomy" id="2306996"/>
    <lineage>
        <taxon>Bacteria</taxon>
        <taxon>Pseudomonadati</taxon>
        <taxon>Pseudomonadota</taxon>
        <taxon>Alphaproteobacteria</taxon>
        <taxon>Sphingomonadales</taxon>
        <taxon>Erythrobacteraceae</taxon>
        <taxon>Tsuneonella</taxon>
    </lineage>
</organism>
<dbReference type="AlphaFoldDB" id="A0A419R3D6"/>
<reference evidence="4 5" key="1">
    <citation type="submission" date="2018-09" db="EMBL/GenBank/DDBJ databases">
        <title>Altererythrobacter sp.Ery1 and Ery12, the genome sequencing of novel strains in genus Alterythrobacter.</title>
        <authorList>
            <person name="Cheng H."/>
            <person name="Wu Y.-H."/>
            <person name="Fang C."/>
            <person name="Xu X.-W."/>
        </authorList>
    </citation>
    <scope>NUCLEOTIDE SEQUENCE [LARGE SCALE GENOMIC DNA]</scope>
    <source>
        <strain evidence="4 5">Ery12</strain>
    </source>
</reference>
<name>A0A419R3D6_9SPHN</name>
<evidence type="ECO:0000256" key="2">
    <source>
        <dbReference type="SAM" id="SignalP"/>
    </source>
</evidence>
<gene>
    <name evidence="4" type="ORF">D6858_03770</name>
</gene>
<proteinExistence type="predicted"/>